<dbReference type="Proteomes" id="UP000198825">
    <property type="component" value="Chromosome I"/>
</dbReference>
<dbReference type="InterPro" id="IPR006015">
    <property type="entry name" value="Universal_stress_UspA"/>
</dbReference>
<sequence length="130" mass="13815">MSGVVVGYVPSAEGRAALATGIEEARLRGVRLVVVNTSRGDSLVDDRYLAGDALDELRAELEGLDVEAELRQPQTWDDVAEDLDAVAEELDADLIVIGLRRRSPVGKLILGSAASRILLTAQHAVLAVKA</sequence>
<name>A0A1H2MYT3_9ACTN</name>
<dbReference type="CDD" id="cd00293">
    <property type="entry name" value="USP-like"/>
    <property type="match status" value="1"/>
</dbReference>
<evidence type="ECO:0000313" key="4">
    <source>
        <dbReference type="Proteomes" id="UP000198825"/>
    </source>
</evidence>
<dbReference type="InterPro" id="IPR006016">
    <property type="entry name" value="UspA"/>
</dbReference>
<dbReference type="PRINTS" id="PR01438">
    <property type="entry name" value="UNVRSLSTRESS"/>
</dbReference>
<dbReference type="EMBL" id="LT629799">
    <property type="protein sequence ID" value="SDU98533.1"/>
    <property type="molecule type" value="Genomic_DNA"/>
</dbReference>
<dbReference type="InterPro" id="IPR014729">
    <property type="entry name" value="Rossmann-like_a/b/a_fold"/>
</dbReference>
<evidence type="ECO:0000259" key="2">
    <source>
        <dbReference type="Pfam" id="PF00582"/>
    </source>
</evidence>
<dbReference type="Pfam" id="PF00582">
    <property type="entry name" value="Usp"/>
    <property type="match status" value="1"/>
</dbReference>
<organism evidence="3 4">
    <name type="scientific">Microlunatus sagamiharensis</name>
    <dbReference type="NCBI Taxonomy" id="546874"/>
    <lineage>
        <taxon>Bacteria</taxon>
        <taxon>Bacillati</taxon>
        <taxon>Actinomycetota</taxon>
        <taxon>Actinomycetes</taxon>
        <taxon>Propionibacteriales</taxon>
        <taxon>Propionibacteriaceae</taxon>
        <taxon>Microlunatus</taxon>
    </lineage>
</organism>
<comment type="similarity">
    <text evidence="1">Belongs to the universal stress protein A family.</text>
</comment>
<dbReference type="OrthoDB" id="5419113at2"/>
<dbReference type="RefSeq" id="WP_091075900.1">
    <property type="nucleotide sequence ID" value="NZ_LT629799.1"/>
</dbReference>
<evidence type="ECO:0000313" key="3">
    <source>
        <dbReference type="EMBL" id="SDU98533.1"/>
    </source>
</evidence>
<feature type="domain" description="UspA" evidence="2">
    <location>
        <begin position="4"/>
        <end position="129"/>
    </location>
</feature>
<reference evidence="4" key="1">
    <citation type="submission" date="2016-10" db="EMBL/GenBank/DDBJ databases">
        <authorList>
            <person name="Varghese N."/>
            <person name="Submissions S."/>
        </authorList>
    </citation>
    <scope>NUCLEOTIDE SEQUENCE [LARGE SCALE GENOMIC DNA]</scope>
    <source>
        <strain evidence="4">DSM 21743</strain>
    </source>
</reference>
<evidence type="ECO:0000256" key="1">
    <source>
        <dbReference type="ARBA" id="ARBA00008791"/>
    </source>
</evidence>
<dbReference type="SUPFAM" id="SSF52402">
    <property type="entry name" value="Adenine nucleotide alpha hydrolases-like"/>
    <property type="match status" value="1"/>
</dbReference>
<proteinExistence type="inferred from homology"/>
<protein>
    <submittedName>
        <fullName evidence="3">Universal stress protein family protein</fullName>
    </submittedName>
</protein>
<keyword evidence="4" id="KW-1185">Reference proteome</keyword>
<accession>A0A1H2MYT3</accession>
<dbReference type="Gene3D" id="3.40.50.620">
    <property type="entry name" value="HUPs"/>
    <property type="match status" value="1"/>
</dbReference>
<gene>
    <name evidence="3" type="ORF">SAMN04488544_3011</name>
</gene>
<dbReference type="AlphaFoldDB" id="A0A1H2MYT3"/>
<dbReference type="STRING" id="546874.SAMN04488544_3011"/>